<evidence type="ECO:0000256" key="1">
    <source>
        <dbReference type="RuleBase" id="RU362001"/>
    </source>
</evidence>
<gene>
    <name evidence="2" type="ORF">KG104_02545</name>
</gene>
<dbReference type="EMBL" id="CP076456">
    <property type="protein sequence ID" value="QWQ36710.1"/>
    <property type="molecule type" value="Genomic_DNA"/>
</dbReference>
<keyword evidence="3" id="KW-1185">Reference proteome</keyword>
<dbReference type="NCBIfam" id="TIGR03930">
    <property type="entry name" value="WXG100_ESAT6"/>
    <property type="match status" value="1"/>
</dbReference>
<dbReference type="RefSeq" id="WP_104056079.1">
    <property type="nucleotide sequence ID" value="NZ_CP076456.1"/>
</dbReference>
<organism evidence="2 3">
    <name type="scientific">Arthrobacter sunyaminii</name>
    <dbReference type="NCBI Taxonomy" id="2816859"/>
    <lineage>
        <taxon>Bacteria</taxon>
        <taxon>Bacillati</taxon>
        <taxon>Actinomycetota</taxon>
        <taxon>Actinomycetes</taxon>
        <taxon>Micrococcales</taxon>
        <taxon>Micrococcaceae</taxon>
        <taxon>Arthrobacter</taxon>
    </lineage>
</organism>
<dbReference type="Pfam" id="PF06013">
    <property type="entry name" value="WXG100"/>
    <property type="match status" value="1"/>
</dbReference>
<evidence type="ECO:0000313" key="3">
    <source>
        <dbReference type="Proteomes" id="UP000680588"/>
    </source>
</evidence>
<protein>
    <recommendedName>
        <fullName evidence="1">ESAT-6-like protein</fullName>
    </recommendedName>
</protein>
<proteinExistence type="inferred from homology"/>
<dbReference type="AlphaFoldDB" id="A0A975XL33"/>
<dbReference type="SUPFAM" id="SSF140453">
    <property type="entry name" value="EsxAB dimer-like"/>
    <property type="match status" value="1"/>
</dbReference>
<dbReference type="InterPro" id="IPR010310">
    <property type="entry name" value="T7SS_ESAT-6-like"/>
</dbReference>
<name>A0A975XL33_9MICC</name>
<comment type="similarity">
    <text evidence="1">Belongs to the WXG100 family.</text>
</comment>
<evidence type="ECO:0000313" key="2">
    <source>
        <dbReference type="EMBL" id="QWQ36710.1"/>
    </source>
</evidence>
<accession>A0A975XL33</accession>
<dbReference type="InterPro" id="IPR036689">
    <property type="entry name" value="ESAT-6-like_sf"/>
</dbReference>
<reference evidence="2" key="1">
    <citation type="submission" date="2021-06" db="EMBL/GenBank/DDBJ databases">
        <title>Novel species in genus Arthrobacter.</title>
        <authorList>
            <person name="Zhang G."/>
        </authorList>
    </citation>
    <scope>NUCLEOTIDE SEQUENCE</scope>
    <source>
        <strain evidence="2">Zg-ZUI122</strain>
    </source>
</reference>
<dbReference type="KEGG" id="asun:KG104_02545"/>
<dbReference type="Gene3D" id="1.10.287.1060">
    <property type="entry name" value="ESAT-6-like"/>
    <property type="match status" value="1"/>
</dbReference>
<dbReference type="Proteomes" id="UP000680588">
    <property type="component" value="Chromosome"/>
</dbReference>
<sequence>MALVSVDSEILDAKSAEVRGTIDRLQSDINRMQSGLQALSESWQGQASANFQSLVADWRSTQAKVEESLASINLALGHASSQYAETEAANVALFRH</sequence>